<dbReference type="AlphaFoldDB" id="A0A6B0Y1D0"/>
<evidence type="ECO:0000313" key="1">
    <source>
        <dbReference type="EMBL" id="MXY34195.1"/>
    </source>
</evidence>
<dbReference type="EMBL" id="VXRY01000352">
    <property type="protein sequence ID" value="MXY34195.1"/>
    <property type="molecule type" value="Genomic_DNA"/>
</dbReference>
<gene>
    <name evidence="1" type="ORF">F4Y60_08935</name>
</gene>
<sequence length="87" mass="9327">MVDELPPRSRAARDAAERALMRVVHHYGGTPEFVLLGGLVPELLCTGSEFHHAGTIDVDMQVGFEIACGAVNAARLEQALRNVGFAP</sequence>
<organism evidence="1">
    <name type="scientific">Boseongicola sp. SB0664_bin_43</name>
    <dbReference type="NCBI Taxonomy" id="2604844"/>
    <lineage>
        <taxon>Bacteria</taxon>
        <taxon>Pseudomonadati</taxon>
        <taxon>Pseudomonadota</taxon>
        <taxon>Alphaproteobacteria</taxon>
        <taxon>Rhodobacterales</taxon>
        <taxon>Paracoccaceae</taxon>
        <taxon>Boseongicola</taxon>
    </lineage>
</organism>
<protein>
    <recommendedName>
        <fullName evidence="2">Nucleotidyl transferase AbiEii/AbiGii toxin family protein</fullName>
    </recommendedName>
</protein>
<name>A0A6B0Y1D0_9RHOB</name>
<proteinExistence type="predicted"/>
<comment type="caution">
    <text evidence="1">The sequence shown here is derived from an EMBL/GenBank/DDBJ whole genome shotgun (WGS) entry which is preliminary data.</text>
</comment>
<accession>A0A6B0Y1D0</accession>
<evidence type="ECO:0008006" key="2">
    <source>
        <dbReference type="Google" id="ProtNLM"/>
    </source>
</evidence>
<reference evidence="1" key="1">
    <citation type="submission" date="2019-09" db="EMBL/GenBank/DDBJ databases">
        <title>Characterisation of the sponge microbiome using genome-centric metagenomics.</title>
        <authorList>
            <person name="Engelberts J.P."/>
            <person name="Robbins S.J."/>
            <person name="De Goeij J.M."/>
            <person name="Aranda M."/>
            <person name="Bell S.C."/>
            <person name="Webster N.S."/>
        </authorList>
    </citation>
    <scope>NUCLEOTIDE SEQUENCE</scope>
    <source>
        <strain evidence="1">SB0664_bin_43</strain>
    </source>
</reference>